<name>A0A0U5GV91_ASPCI</name>
<dbReference type="InterPro" id="IPR032805">
    <property type="entry name" value="Wax_synthase_dom"/>
</dbReference>
<evidence type="ECO:0000256" key="1">
    <source>
        <dbReference type="ARBA" id="ARBA00004141"/>
    </source>
</evidence>
<dbReference type="Pfam" id="PF13813">
    <property type="entry name" value="MBOAT_2"/>
    <property type="match status" value="1"/>
</dbReference>
<feature type="transmembrane region" description="Helical" evidence="8">
    <location>
        <begin position="478"/>
        <end position="495"/>
    </location>
</feature>
<comment type="similarity">
    <text evidence="2">Belongs to the wax synthase family.</text>
</comment>
<evidence type="ECO:0000256" key="3">
    <source>
        <dbReference type="ARBA" id="ARBA00022679"/>
    </source>
</evidence>
<comment type="subcellular location">
    <subcellularLocation>
        <location evidence="1">Membrane</location>
        <topology evidence="1">Multi-pass membrane protein</topology>
    </subcellularLocation>
</comment>
<dbReference type="PANTHER" id="PTHR31595">
    <property type="entry name" value="LONG-CHAIN-ALCOHOL O-FATTY-ACYLTRANSFERASE 3-RELATED"/>
    <property type="match status" value="1"/>
</dbReference>
<feature type="transmembrane region" description="Helical" evidence="8">
    <location>
        <begin position="26"/>
        <end position="45"/>
    </location>
</feature>
<feature type="transmembrane region" description="Helical" evidence="8">
    <location>
        <begin position="130"/>
        <end position="153"/>
    </location>
</feature>
<feature type="compositionally biased region" description="Polar residues" evidence="7">
    <location>
        <begin position="187"/>
        <end position="197"/>
    </location>
</feature>
<dbReference type="PANTHER" id="PTHR31595:SF60">
    <property type="entry name" value="BIOSYNTHESIS PROTEIN (TRI7), PUTATIVE (AFU_ORTHOLOGUE AFUA_8G05970)-RELATED"/>
    <property type="match status" value="1"/>
</dbReference>
<sequence length="512" mass="57686">MTIHHNRLRCAYFTSMHSLALTLDHHAYLMFPPLLLLTTLPFLALQRPHPQRFPTISPSIQLLLTTYQTSLPTILLITSQYVLGYLILGFVATFTPATSCLRHATVALIFALAISIQIAVSHGVSLPVPIAQYGTVAITAWTQVFSAIDILLLKRVTYEEHVAWVSKRNQDRGRDNNEKVKPIRDSGTGNKQGTPTPRQGSIWEAMYFAICLPNNTRLLGTKWQISSVYNFYNFYNCSGPIPPPSRAKFLRVRACTLISSLLVGAVCLVYMIAPCSNSSSSWLPIPSRATLATVLQQTPSELPHPASLTKPPGVQFYLYALFIGSVFLLHKVGYTFYSLVAVGCHLSPPEHWPPFYGAASEAWTVRRFWGNFWHQIFRSFLDSNANFIVSLLGLRRQSLVCRYMRYTIGFFISGFLHLTLDHALGIRGPELLGAMIAYLLQPIAFAIEDLVGVIFQKYSSGKAGETKDRETFRRRRKLIGYIWVAAFIFWSWRFWGFILLKRVLLVDGQVGG</sequence>
<feature type="region of interest" description="Disordered" evidence="7">
    <location>
        <begin position="169"/>
        <end position="197"/>
    </location>
</feature>
<evidence type="ECO:0000313" key="11">
    <source>
        <dbReference type="Proteomes" id="UP000054771"/>
    </source>
</evidence>
<keyword evidence="5 8" id="KW-1133">Transmembrane helix</keyword>
<keyword evidence="3" id="KW-0808">Transferase</keyword>
<evidence type="ECO:0000256" key="7">
    <source>
        <dbReference type="SAM" id="MobiDB-lite"/>
    </source>
</evidence>
<dbReference type="GO" id="GO:0016020">
    <property type="term" value="C:membrane"/>
    <property type="evidence" value="ECO:0007669"/>
    <property type="project" value="UniProtKB-SubCell"/>
</dbReference>
<protein>
    <recommendedName>
        <fullName evidence="9">Wax synthase domain-containing protein</fullName>
    </recommendedName>
</protein>
<keyword evidence="4 8" id="KW-0812">Transmembrane</keyword>
<proteinExistence type="inferred from homology"/>
<dbReference type="GO" id="GO:0008374">
    <property type="term" value="F:O-acyltransferase activity"/>
    <property type="evidence" value="ECO:0007669"/>
    <property type="project" value="InterPro"/>
</dbReference>
<evidence type="ECO:0000313" key="10">
    <source>
        <dbReference type="EMBL" id="CEL04852.1"/>
    </source>
</evidence>
<dbReference type="OrthoDB" id="1077582at2759"/>
<organism evidence="10 11">
    <name type="scientific">Aspergillus calidoustus</name>
    <dbReference type="NCBI Taxonomy" id="454130"/>
    <lineage>
        <taxon>Eukaryota</taxon>
        <taxon>Fungi</taxon>
        <taxon>Dikarya</taxon>
        <taxon>Ascomycota</taxon>
        <taxon>Pezizomycotina</taxon>
        <taxon>Eurotiomycetes</taxon>
        <taxon>Eurotiomycetidae</taxon>
        <taxon>Eurotiales</taxon>
        <taxon>Aspergillaceae</taxon>
        <taxon>Aspergillus</taxon>
        <taxon>Aspergillus subgen. Nidulantes</taxon>
    </lineage>
</organism>
<reference evidence="11" key="1">
    <citation type="journal article" date="2016" name="Genome Announc.">
        <title>Draft genome sequences of fungus Aspergillus calidoustus.</title>
        <authorList>
            <person name="Horn F."/>
            <person name="Linde J."/>
            <person name="Mattern D.J."/>
            <person name="Walther G."/>
            <person name="Guthke R."/>
            <person name="Scherlach K."/>
            <person name="Martin K."/>
            <person name="Brakhage A.A."/>
            <person name="Petzke L."/>
            <person name="Valiante V."/>
        </authorList>
    </citation>
    <scope>NUCLEOTIDE SEQUENCE [LARGE SCALE GENOMIC DNA]</scope>
    <source>
        <strain evidence="11">SF006504</strain>
    </source>
</reference>
<keyword evidence="11" id="KW-1185">Reference proteome</keyword>
<evidence type="ECO:0000256" key="4">
    <source>
        <dbReference type="ARBA" id="ARBA00022692"/>
    </source>
</evidence>
<evidence type="ECO:0000256" key="6">
    <source>
        <dbReference type="ARBA" id="ARBA00023136"/>
    </source>
</evidence>
<dbReference type="AlphaFoldDB" id="A0A0U5GV91"/>
<feature type="transmembrane region" description="Helical" evidence="8">
    <location>
        <begin position="73"/>
        <end position="94"/>
    </location>
</feature>
<accession>A0A0U5GV91</accession>
<feature type="transmembrane region" description="Helical" evidence="8">
    <location>
        <begin position="254"/>
        <end position="273"/>
    </location>
</feature>
<evidence type="ECO:0000256" key="2">
    <source>
        <dbReference type="ARBA" id="ARBA00007282"/>
    </source>
</evidence>
<feature type="domain" description="Wax synthase" evidence="9">
    <location>
        <begin position="352"/>
        <end position="429"/>
    </location>
</feature>
<feature type="transmembrane region" description="Helical" evidence="8">
    <location>
        <begin position="106"/>
        <end position="124"/>
    </location>
</feature>
<dbReference type="EMBL" id="CDMC01000004">
    <property type="protein sequence ID" value="CEL04852.1"/>
    <property type="molecule type" value="Genomic_DNA"/>
</dbReference>
<feature type="transmembrane region" description="Helical" evidence="8">
    <location>
        <begin position="316"/>
        <end position="337"/>
    </location>
</feature>
<dbReference type="GO" id="GO:0006629">
    <property type="term" value="P:lipid metabolic process"/>
    <property type="evidence" value="ECO:0007669"/>
    <property type="project" value="InterPro"/>
</dbReference>
<gene>
    <name evidence="10" type="ORF">ASPCAL05976</name>
</gene>
<feature type="transmembrane region" description="Helical" evidence="8">
    <location>
        <begin position="432"/>
        <end position="458"/>
    </location>
</feature>
<evidence type="ECO:0000259" key="9">
    <source>
        <dbReference type="Pfam" id="PF13813"/>
    </source>
</evidence>
<feature type="transmembrane region" description="Helical" evidence="8">
    <location>
        <begin position="403"/>
        <end position="420"/>
    </location>
</feature>
<feature type="compositionally biased region" description="Basic and acidic residues" evidence="7">
    <location>
        <begin position="169"/>
        <end position="184"/>
    </location>
</feature>
<evidence type="ECO:0000256" key="5">
    <source>
        <dbReference type="ARBA" id="ARBA00022989"/>
    </source>
</evidence>
<dbReference type="Proteomes" id="UP000054771">
    <property type="component" value="Unassembled WGS sequence"/>
</dbReference>
<keyword evidence="6 8" id="KW-0472">Membrane</keyword>
<dbReference type="InterPro" id="IPR044851">
    <property type="entry name" value="Wax_synthase"/>
</dbReference>
<evidence type="ECO:0000256" key="8">
    <source>
        <dbReference type="SAM" id="Phobius"/>
    </source>
</evidence>